<dbReference type="AlphaFoldDB" id="A0AAU8K3K5"/>
<dbReference type="KEGG" id="kcm:ABWK59_31950"/>
<dbReference type="Pfam" id="PF11706">
    <property type="entry name" value="zf-CGNR"/>
    <property type="match status" value="1"/>
</dbReference>
<reference evidence="3" key="1">
    <citation type="submission" date="2024-06" db="EMBL/GenBank/DDBJ databases">
        <title>The genome sequences of Kitasatospora sp. strain HUAS MG31.</title>
        <authorList>
            <person name="Mo P."/>
        </authorList>
    </citation>
    <scope>NUCLEOTIDE SEQUENCE</scope>
    <source>
        <strain evidence="3">HUAS MG31</strain>
    </source>
</reference>
<protein>
    <submittedName>
        <fullName evidence="3">CGNR zinc finger domain-containing protein</fullName>
    </submittedName>
</protein>
<dbReference type="InterPro" id="IPR023286">
    <property type="entry name" value="ABATE_dom_sf"/>
</dbReference>
<evidence type="ECO:0000313" key="3">
    <source>
        <dbReference type="EMBL" id="XCM83211.1"/>
    </source>
</evidence>
<dbReference type="PANTHER" id="PTHR35525">
    <property type="entry name" value="BLL6575 PROTEIN"/>
    <property type="match status" value="1"/>
</dbReference>
<name>A0AAU8K3K5_9ACTN</name>
<dbReference type="PANTHER" id="PTHR35525:SF3">
    <property type="entry name" value="BLL6575 PROTEIN"/>
    <property type="match status" value="1"/>
</dbReference>
<dbReference type="InterPro" id="IPR010852">
    <property type="entry name" value="ABATE"/>
</dbReference>
<proteinExistence type="predicted"/>
<feature type="region of interest" description="Disordered" evidence="1">
    <location>
        <begin position="1"/>
        <end position="28"/>
    </location>
</feature>
<feature type="domain" description="Zinc finger CGNR" evidence="2">
    <location>
        <begin position="165"/>
        <end position="204"/>
    </location>
</feature>
<feature type="compositionally biased region" description="Low complexity" evidence="1">
    <location>
        <begin position="1"/>
        <end position="12"/>
    </location>
</feature>
<evidence type="ECO:0000259" key="2">
    <source>
        <dbReference type="Pfam" id="PF11706"/>
    </source>
</evidence>
<dbReference type="SUPFAM" id="SSF160904">
    <property type="entry name" value="Jann2411-like"/>
    <property type="match status" value="1"/>
</dbReference>
<accession>A0AAU8K3K5</accession>
<organism evidence="3">
    <name type="scientific">Kitasatospora camelliae</name>
    <dbReference type="NCBI Taxonomy" id="3156397"/>
    <lineage>
        <taxon>Bacteria</taxon>
        <taxon>Bacillati</taxon>
        <taxon>Actinomycetota</taxon>
        <taxon>Actinomycetes</taxon>
        <taxon>Kitasatosporales</taxon>
        <taxon>Streptomycetaceae</taxon>
        <taxon>Kitasatospora</taxon>
    </lineage>
</organism>
<gene>
    <name evidence="3" type="ORF">ABWK59_31950</name>
</gene>
<evidence type="ECO:0000256" key="1">
    <source>
        <dbReference type="SAM" id="MobiDB-lite"/>
    </source>
</evidence>
<sequence>MTAAHGPAGPDTPATPAPATPAPVGRAGDWVTRHSAPTTAARTAALVNVLAQDDPTPEAVAAVLRAYGEAHPVELTERDVARMRTAADLLREVFAAEHVDGAAAALDRLLREHAGPLRLTTHGGTGPWHPHLDRDDDAPWDEWLLASSCLALTVLVWNHQRPPGRTCASPTCRNVFVTQGPGPERRYCSRRCATRERVAAHRRRPGGPA</sequence>
<dbReference type="EMBL" id="CP159872">
    <property type="protein sequence ID" value="XCM83211.1"/>
    <property type="molecule type" value="Genomic_DNA"/>
</dbReference>
<dbReference type="Gene3D" id="1.10.3300.10">
    <property type="entry name" value="Jann2411-like domain"/>
    <property type="match status" value="1"/>
</dbReference>
<dbReference type="InterPro" id="IPR021005">
    <property type="entry name" value="Znf_CGNR"/>
</dbReference>